<dbReference type="CDD" id="cd16145">
    <property type="entry name" value="ARS_like"/>
    <property type="match status" value="1"/>
</dbReference>
<reference evidence="5" key="1">
    <citation type="submission" date="2009-07" db="EMBL/GenBank/DDBJ databases">
        <title>Complete genome sequence of Zobellia galactanivorans Dsij.</title>
        <authorList>
            <consortium name="Genoscope - CEA"/>
        </authorList>
    </citation>
    <scope>NUCLEOTIDE SEQUENCE [LARGE SCALE GENOMIC DNA]</scope>
    <source>
        <strain evidence="5">DSM 12802 / CCUG 47099 / CIP 106680 / NCIMB 13871 / Dsij</strain>
    </source>
</reference>
<dbReference type="InterPro" id="IPR052701">
    <property type="entry name" value="GAG_Ulvan_Degrading_Sulfatases"/>
</dbReference>
<sequence length="494" mass="55414">MNTTMRLRFVPNLSILFVFSLLLSLGACKEETKTVTTTTANAQQKPNIIYILADDLGYGDLSSYGQEKFETPRIDELAQRGMKFTQHYSGAPVCAPARSSLMTGQHTGHTPIRGNMELEGEGQTPLPGNSVTIAEMLKKAGYITGAFGKWGLGFIGTEGDPVAQGFDEFYGYNCQRMSHRYYPTHLWHNEEKVLLEGNDWTKTETYAPDKIQAATLNFIETNKEKPFFAYVPFVLPHAELISPNDSIFDKFKDKYEETPYTAENLYTSDYGPDIVPQEYAPQLKPHAAFASMVYRMDVYVGQILDKLDELGIADNTIVMFTSDNGPHAEGGADPEFFNSSGGLKGIKRDLYEGGIRSPFLAVWPNKIKAGSTSDHVSAFWDLMPTLAEITNTDVPASSDGISFLPTLLGKKDQKQHEYLYWEFSIQNGRKAVRKGDWKGVIYNFNKQPQGPFELYNLADDPEETHNLADQHPEIVTEMKQIMENASEESELFPF</sequence>
<dbReference type="KEGG" id="zga:ZOBELLIA_2194"/>
<feature type="domain" description="Sulfatase N-terminal" evidence="3">
    <location>
        <begin position="46"/>
        <end position="391"/>
    </location>
</feature>
<evidence type="ECO:0000313" key="4">
    <source>
        <dbReference type="EMBL" id="CAZ96350.1"/>
    </source>
</evidence>
<dbReference type="SUPFAM" id="SSF53649">
    <property type="entry name" value="Alkaline phosphatase-like"/>
    <property type="match status" value="1"/>
</dbReference>
<keyword evidence="5" id="KW-1185">Reference proteome</keyword>
<dbReference type="Proteomes" id="UP000008898">
    <property type="component" value="Chromosome"/>
</dbReference>
<evidence type="ECO:0000259" key="3">
    <source>
        <dbReference type="Pfam" id="PF00884"/>
    </source>
</evidence>
<organism evidence="4 5">
    <name type="scientific">Zobellia galactanivorans (strain DSM 12802 / CCUG 47099 / CIP 106680 / NCIMB 13871 / Dsij)</name>
    <dbReference type="NCBI Taxonomy" id="63186"/>
    <lineage>
        <taxon>Bacteria</taxon>
        <taxon>Pseudomonadati</taxon>
        <taxon>Bacteroidota</taxon>
        <taxon>Flavobacteriia</taxon>
        <taxon>Flavobacteriales</taxon>
        <taxon>Flavobacteriaceae</taxon>
        <taxon>Zobellia</taxon>
    </lineage>
</organism>
<dbReference type="Gene3D" id="3.40.720.10">
    <property type="entry name" value="Alkaline Phosphatase, subunit A"/>
    <property type="match status" value="1"/>
</dbReference>
<dbReference type="Pfam" id="PF00884">
    <property type="entry name" value="Sulfatase"/>
    <property type="match status" value="1"/>
</dbReference>
<dbReference type="PROSITE" id="PS00523">
    <property type="entry name" value="SULFATASE_1"/>
    <property type="match status" value="1"/>
</dbReference>
<gene>
    <name evidence="4" type="ordered locus">zobellia_2194</name>
</gene>
<evidence type="ECO:0000313" key="5">
    <source>
        <dbReference type="Proteomes" id="UP000008898"/>
    </source>
</evidence>
<evidence type="ECO:0000256" key="2">
    <source>
        <dbReference type="ARBA" id="ARBA00022801"/>
    </source>
</evidence>
<reference evidence="4 5" key="2">
    <citation type="journal article" date="2012" name="Environ. Microbiol.">
        <title>Characterization of the first alginolytic operons in a marine bacterium: from their emergence in marine Flavobacteriia to their independent transfers to marine Proteobacteria and human gut Bacteroides.</title>
        <authorList>
            <person name="Thomas F."/>
            <person name="Barbeyron T."/>
            <person name="Tonon T."/>
            <person name="Genicot S."/>
            <person name="Czjzek M."/>
            <person name="Michel G."/>
        </authorList>
    </citation>
    <scope>NUCLEOTIDE SEQUENCE [LARGE SCALE GENOMIC DNA]</scope>
    <source>
        <strain evidence="5">DSM 12802 / CCUG 47099 / CIP 106680 / NCIMB 13871 / Dsij</strain>
    </source>
</reference>
<dbReference type="PANTHER" id="PTHR43751:SF3">
    <property type="entry name" value="SULFATASE N-TERMINAL DOMAIN-CONTAINING PROTEIN"/>
    <property type="match status" value="1"/>
</dbReference>
<dbReference type="InterPro" id="IPR017850">
    <property type="entry name" value="Alkaline_phosphatase_core_sf"/>
</dbReference>
<proteinExistence type="inferred from homology"/>
<dbReference type="PANTHER" id="PTHR43751">
    <property type="entry name" value="SULFATASE"/>
    <property type="match status" value="1"/>
</dbReference>
<dbReference type="STRING" id="63186.ZOBELLIA_2194"/>
<dbReference type="Gene3D" id="3.30.1120.10">
    <property type="match status" value="1"/>
</dbReference>
<name>G0L5L4_ZOBGA</name>
<accession>G0L5L4</accession>
<protein>
    <submittedName>
        <fullName evidence="4">Sulfatase, family S1-20</fullName>
        <ecNumber evidence="4">3.1.6.-</ecNumber>
    </submittedName>
</protein>
<dbReference type="AlphaFoldDB" id="G0L5L4"/>
<dbReference type="HOGENOM" id="CLU_006332_10_4_10"/>
<dbReference type="EMBL" id="FP476056">
    <property type="protein sequence ID" value="CAZ96350.1"/>
    <property type="molecule type" value="Genomic_DNA"/>
</dbReference>
<evidence type="ECO:0000256" key="1">
    <source>
        <dbReference type="ARBA" id="ARBA00008779"/>
    </source>
</evidence>
<dbReference type="EC" id="3.1.6.-" evidence="4"/>
<comment type="similarity">
    <text evidence="1">Belongs to the sulfatase family.</text>
</comment>
<dbReference type="PROSITE" id="PS51257">
    <property type="entry name" value="PROKAR_LIPOPROTEIN"/>
    <property type="match status" value="1"/>
</dbReference>
<dbReference type="InterPro" id="IPR024607">
    <property type="entry name" value="Sulfatase_CS"/>
</dbReference>
<dbReference type="InterPro" id="IPR000917">
    <property type="entry name" value="Sulfatase_N"/>
</dbReference>
<dbReference type="PATRIC" id="fig|63186.3.peg.2159"/>
<dbReference type="GO" id="GO:0016787">
    <property type="term" value="F:hydrolase activity"/>
    <property type="evidence" value="ECO:0007669"/>
    <property type="project" value="UniProtKB-KW"/>
</dbReference>
<keyword evidence="2 4" id="KW-0378">Hydrolase</keyword>